<sequence>MDWSVQEVIPAQLAHYLSLPKPDDHKYMRGVLGVISGSANFPGAAVLNIEGAIRSGAGMVRYLGDSVLIKEIVANRPEAVFESGEVDAYLIGSGLSWSSSSKELKSKIDDAMVSEVPVILDADAMQLAQKSRHLQILTPHSGELSKWLTDRNQSVSTSDINQDPFHYLQLAASLIESNILLKGNTTFIASYATKQIIKIEKLPTVLATAGSGDVLAGIIAGLTVQCQPEKEAELVQIAALAVLLHAQAAHKASNGGPIAALDIAISLPKVIRSWLKGDFSQEPFSK</sequence>
<dbReference type="Gene3D" id="3.40.1190.20">
    <property type="match status" value="1"/>
</dbReference>
<evidence type="ECO:0000259" key="6">
    <source>
        <dbReference type="PROSITE" id="PS51383"/>
    </source>
</evidence>
<evidence type="ECO:0000256" key="1">
    <source>
        <dbReference type="ARBA" id="ARBA00022741"/>
    </source>
</evidence>
<dbReference type="GO" id="GO:0005524">
    <property type="term" value="F:ATP binding"/>
    <property type="evidence" value="ECO:0007669"/>
    <property type="project" value="UniProtKB-KW"/>
</dbReference>
<dbReference type="InterPro" id="IPR000631">
    <property type="entry name" value="CARKD"/>
</dbReference>
<evidence type="ECO:0000313" key="7">
    <source>
        <dbReference type="EMBL" id="CAB4578397.1"/>
    </source>
</evidence>
<accession>A0A6J6EQT2</accession>
<dbReference type="InterPro" id="IPR017953">
    <property type="entry name" value="Carbohydrate_kinase_pred_CS"/>
</dbReference>
<dbReference type="GO" id="GO:0110051">
    <property type="term" value="P:metabolite repair"/>
    <property type="evidence" value="ECO:0007669"/>
    <property type="project" value="TreeGrafter"/>
</dbReference>
<dbReference type="EMBL" id="CAEZTT010000077">
    <property type="protein sequence ID" value="CAB4578397.1"/>
    <property type="molecule type" value="Genomic_DNA"/>
</dbReference>
<reference evidence="7" key="1">
    <citation type="submission" date="2020-05" db="EMBL/GenBank/DDBJ databases">
        <authorList>
            <person name="Chiriac C."/>
            <person name="Salcher M."/>
            <person name="Ghai R."/>
            <person name="Kavagutti S V."/>
        </authorList>
    </citation>
    <scope>NUCLEOTIDE SEQUENCE</scope>
</reference>
<keyword evidence="1" id="KW-0547">Nucleotide-binding</keyword>
<dbReference type="GO" id="GO:0052855">
    <property type="term" value="F:ADP-dependent NAD(P)H-hydrate dehydratase activity"/>
    <property type="evidence" value="ECO:0007669"/>
    <property type="project" value="TreeGrafter"/>
</dbReference>
<evidence type="ECO:0000256" key="4">
    <source>
        <dbReference type="ARBA" id="ARBA00023027"/>
    </source>
</evidence>
<dbReference type="InterPro" id="IPR029056">
    <property type="entry name" value="Ribokinase-like"/>
</dbReference>
<evidence type="ECO:0000256" key="2">
    <source>
        <dbReference type="ARBA" id="ARBA00022840"/>
    </source>
</evidence>
<keyword evidence="4" id="KW-0520">NAD</keyword>
<dbReference type="Pfam" id="PF01256">
    <property type="entry name" value="Carb_kinase"/>
    <property type="match status" value="1"/>
</dbReference>
<dbReference type="PANTHER" id="PTHR12592:SF0">
    <property type="entry name" value="ATP-DEPENDENT (S)-NAD(P)H-HYDRATE DEHYDRATASE"/>
    <property type="match status" value="1"/>
</dbReference>
<proteinExistence type="inferred from homology"/>
<name>A0A6J6EQT2_9ZZZZ</name>
<organism evidence="7">
    <name type="scientific">freshwater metagenome</name>
    <dbReference type="NCBI Taxonomy" id="449393"/>
    <lineage>
        <taxon>unclassified sequences</taxon>
        <taxon>metagenomes</taxon>
        <taxon>ecological metagenomes</taxon>
    </lineage>
</organism>
<gene>
    <name evidence="7" type="ORF">UFOPK1726_00725</name>
</gene>
<dbReference type="CDD" id="cd01171">
    <property type="entry name" value="YXKO-related"/>
    <property type="match status" value="1"/>
</dbReference>
<dbReference type="PROSITE" id="PS51383">
    <property type="entry name" value="YJEF_C_3"/>
    <property type="match status" value="1"/>
</dbReference>
<protein>
    <submittedName>
        <fullName evidence="7">Unannotated protein</fullName>
    </submittedName>
</protein>
<dbReference type="PROSITE" id="PS01050">
    <property type="entry name" value="YJEF_C_2"/>
    <property type="match status" value="1"/>
</dbReference>
<dbReference type="GO" id="GO:0052856">
    <property type="term" value="F:NAD(P)HX epimerase activity"/>
    <property type="evidence" value="ECO:0007669"/>
    <property type="project" value="TreeGrafter"/>
</dbReference>
<dbReference type="PANTHER" id="PTHR12592">
    <property type="entry name" value="ATP-DEPENDENT (S)-NAD(P)H-HYDRATE DEHYDRATASE FAMILY MEMBER"/>
    <property type="match status" value="1"/>
</dbReference>
<keyword evidence="2" id="KW-0067">ATP-binding</keyword>
<dbReference type="SUPFAM" id="SSF53613">
    <property type="entry name" value="Ribokinase-like"/>
    <property type="match status" value="1"/>
</dbReference>
<evidence type="ECO:0000256" key="5">
    <source>
        <dbReference type="ARBA" id="ARBA00023239"/>
    </source>
</evidence>
<dbReference type="AlphaFoldDB" id="A0A6J6EQT2"/>
<keyword evidence="5" id="KW-0456">Lyase</keyword>
<dbReference type="HAMAP" id="MF_01965">
    <property type="entry name" value="NADHX_dehydratase"/>
    <property type="match status" value="1"/>
</dbReference>
<keyword evidence="3" id="KW-0521">NADP</keyword>
<feature type="domain" description="YjeF C-terminal" evidence="6">
    <location>
        <begin position="9"/>
        <end position="274"/>
    </location>
</feature>
<evidence type="ECO:0000256" key="3">
    <source>
        <dbReference type="ARBA" id="ARBA00022857"/>
    </source>
</evidence>